<organism evidence="5 6">
    <name type="scientific">Paraglomus occultum</name>
    <dbReference type="NCBI Taxonomy" id="144539"/>
    <lineage>
        <taxon>Eukaryota</taxon>
        <taxon>Fungi</taxon>
        <taxon>Fungi incertae sedis</taxon>
        <taxon>Mucoromycota</taxon>
        <taxon>Glomeromycotina</taxon>
        <taxon>Glomeromycetes</taxon>
        <taxon>Paraglomerales</taxon>
        <taxon>Paraglomeraceae</taxon>
        <taxon>Paraglomus</taxon>
    </lineage>
</organism>
<comment type="caution">
    <text evidence="5">The sequence shown here is derived from an EMBL/GenBank/DDBJ whole genome shotgun (WGS) entry which is preliminary data.</text>
</comment>
<gene>
    <name evidence="5" type="ORF">POCULU_LOCUS1799</name>
</gene>
<evidence type="ECO:0000256" key="1">
    <source>
        <dbReference type="ARBA" id="ARBA00022729"/>
    </source>
</evidence>
<dbReference type="InterPro" id="IPR014756">
    <property type="entry name" value="Ig_E-set"/>
</dbReference>
<dbReference type="InterPro" id="IPR037293">
    <property type="entry name" value="Gal_Oxidase_central_sf"/>
</dbReference>
<dbReference type="Pfam" id="PF09118">
    <property type="entry name" value="GO-like_E_set"/>
    <property type="match status" value="1"/>
</dbReference>
<reference evidence="5" key="1">
    <citation type="submission" date="2021-06" db="EMBL/GenBank/DDBJ databases">
        <authorList>
            <person name="Kallberg Y."/>
            <person name="Tangrot J."/>
            <person name="Rosling A."/>
        </authorList>
    </citation>
    <scope>NUCLEOTIDE SEQUENCE</scope>
    <source>
        <strain evidence="5">IA702</strain>
    </source>
</reference>
<dbReference type="Gene3D" id="2.130.10.80">
    <property type="entry name" value="Galactose oxidase/kelch, beta-propeller"/>
    <property type="match status" value="1"/>
</dbReference>
<keyword evidence="6" id="KW-1185">Reference proteome</keyword>
<evidence type="ECO:0000256" key="2">
    <source>
        <dbReference type="SAM" id="SignalP"/>
    </source>
</evidence>
<dbReference type="InterPro" id="IPR015202">
    <property type="entry name" value="GO-like_E_set"/>
</dbReference>
<dbReference type="Pfam" id="PF07250">
    <property type="entry name" value="Glyoxal_oxid_N"/>
    <property type="match status" value="1"/>
</dbReference>
<dbReference type="Proteomes" id="UP000789572">
    <property type="component" value="Unassembled WGS sequence"/>
</dbReference>
<feature type="chain" id="PRO_5040397872" evidence="2">
    <location>
        <begin position="23"/>
        <end position="541"/>
    </location>
</feature>
<dbReference type="InterPro" id="IPR009880">
    <property type="entry name" value="Glyoxal_oxidase_N"/>
</dbReference>
<evidence type="ECO:0000313" key="6">
    <source>
        <dbReference type="Proteomes" id="UP000789572"/>
    </source>
</evidence>
<feature type="domain" description="Glyoxal oxidase N-terminal" evidence="3">
    <location>
        <begin position="63"/>
        <end position="423"/>
    </location>
</feature>
<proteinExistence type="predicted"/>
<feature type="domain" description="Galactose oxidase-like Early set" evidence="4">
    <location>
        <begin position="429"/>
        <end position="539"/>
    </location>
</feature>
<dbReference type="PROSITE" id="PS51257">
    <property type="entry name" value="PROKAR_LIPOPROTEIN"/>
    <property type="match status" value="1"/>
</dbReference>
<dbReference type="OrthoDB" id="2019572at2759"/>
<evidence type="ECO:0000259" key="4">
    <source>
        <dbReference type="Pfam" id="PF09118"/>
    </source>
</evidence>
<sequence>MGRNLLSLFILASIFTVACVKAQYNVVGMTGVTAMHSMLLTPTTIIIIDKAENNPAAVLPDGTTTWAAEYNLATNKFRPLKLSTNTFCSAGAIFGNGTFLSTAGGEPSKVVTAGDGYRGIRYFQPCQDGTCQIIEVPSLLSSARWYNSMVTMPSGDILNFGGAVQSTGANSANKNNPTFEIHSPNSANKAFQVQFLVDTLPYNLYPFIHVIPDGVWQGYYFVFANKASVIYDITNNAPVKALPDAPGGIRSYPCTAAATLLPLDYQNNYNPYFLVCGGQSVFNQFTNPAENTCVKTDLGSTDPTWEADDFGGIPRVMPDVVHLPNGHVLFMNGGQVGQAGYIEGGKTLSDNPALTPVLYDMSMPLKQRWTQLTPSTIPRMYHSVATLIPDGTVWIAGSNPNSNYNPGGPYPTEFRAEIFSPPYLSGNARPEITAFKSQTTLNTSPIQVTYNEAVPITYTLTGTPGTITATIMHTGFHTHSQAMSMRSVRLQLTDTASSGQNTYTAKVYMPPNSYVLPPGLHYIFILNNGTPCAKAVWVLIN</sequence>
<feature type="signal peptide" evidence="2">
    <location>
        <begin position="1"/>
        <end position="22"/>
    </location>
</feature>
<name>A0A9N8WHK4_9GLOM</name>
<dbReference type="Gene3D" id="2.60.40.10">
    <property type="entry name" value="Immunoglobulins"/>
    <property type="match status" value="1"/>
</dbReference>
<dbReference type="SUPFAM" id="SSF81296">
    <property type="entry name" value="E set domains"/>
    <property type="match status" value="1"/>
</dbReference>
<dbReference type="PANTHER" id="PTHR32208:SF21">
    <property type="entry name" value="LOW QUALITY PROTEIN: ALDEHYDE OXIDASE GLOX-LIKE"/>
    <property type="match status" value="1"/>
</dbReference>
<dbReference type="CDD" id="cd02851">
    <property type="entry name" value="E_set_GO_C"/>
    <property type="match status" value="1"/>
</dbReference>
<protein>
    <submittedName>
        <fullName evidence="5">3318_t:CDS:1</fullName>
    </submittedName>
</protein>
<dbReference type="SUPFAM" id="SSF50965">
    <property type="entry name" value="Galactose oxidase, central domain"/>
    <property type="match status" value="1"/>
</dbReference>
<dbReference type="EMBL" id="CAJVPJ010000146">
    <property type="protein sequence ID" value="CAG8485875.1"/>
    <property type="molecule type" value="Genomic_DNA"/>
</dbReference>
<dbReference type="InterPro" id="IPR011043">
    <property type="entry name" value="Gal_Oxase/kelch_b-propeller"/>
</dbReference>
<evidence type="ECO:0000313" key="5">
    <source>
        <dbReference type="EMBL" id="CAG8485875.1"/>
    </source>
</evidence>
<accession>A0A9N8WHK4</accession>
<dbReference type="AlphaFoldDB" id="A0A9N8WHK4"/>
<dbReference type="InterPro" id="IPR013783">
    <property type="entry name" value="Ig-like_fold"/>
</dbReference>
<dbReference type="PANTHER" id="PTHR32208">
    <property type="entry name" value="SECRETED PROTEIN-RELATED"/>
    <property type="match status" value="1"/>
</dbReference>
<keyword evidence="1 2" id="KW-0732">Signal</keyword>
<evidence type="ECO:0000259" key="3">
    <source>
        <dbReference type="Pfam" id="PF07250"/>
    </source>
</evidence>